<proteinExistence type="predicted"/>
<organism evidence="1">
    <name type="scientific">Borrelia miyamotoi</name>
    <dbReference type="NCBI Taxonomy" id="47466"/>
    <lineage>
        <taxon>Bacteria</taxon>
        <taxon>Pseudomonadati</taxon>
        <taxon>Spirochaetota</taxon>
        <taxon>Spirochaetia</taxon>
        <taxon>Spirochaetales</taxon>
        <taxon>Borreliaceae</taxon>
        <taxon>Borrelia</taxon>
    </lineage>
</organism>
<feature type="non-terminal residue" evidence="1">
    <location>
        <position position="78"/>
    </location>
</feature>
<geneLocation type="plasmid" evidence="1">
    <name>unnamed</name>
</geneLocation>
<evidence type="ECO:0000313" key="1">
    <source>
        <dbReference type="EMBL" id="QFP42568.1"/>
    </source>
</evidence>
<dbReference type="AlphaFoldDB" id="A0A5P8ARR5"/>
<accession>A0A5P8ARR5</accession>
<gene>
    <name evidence="1" type="ORF">F9Y90_05615</name>
</gene>
<protein>
    <submittedName>
        <fullName evidence="1">BppA</fullName>
    </submittedName>
</protein>
<sequence>MNANYLTITKTNDNEVEVRMVYGQLMFKGFQGILSQSQEQIKKIQKNTSKINRIGRRLLNISKNELFKFNSKVDFSIQ</sequence>
<reference evidence="1" key="1">
    <citation type="submission" date="2019-10" db="EMBL/GenBank/DDBJ databases">
        <title>Whole genome sequencing of Borrelia miyamotoi strains isolated in Europe.</title>
        <authorList>
            <person name="Sprong H."/>
            <person name="Azagi T."/>
            <person name="Kuleshov K.V."/>
            <person name="Platonov A.E."/>
            <person name="Hoornstra D."/>
            <person name="Hovius J.W."/>
        </authorList>
    </citation>
    <scope>NUCLEOTIDE SEQUENCE</scope>
    <source>
        <strain evidence="1">NL-IR-2</strain>
        <plasmid evidence="1">unnamed</plasmid>
    </source>
</reference>
<name>A0A5P8ARR5_9SPIR</name>
<dbReference type="EMBL" id="CP044650">
    <property type="protein sequence ID" value="QFP42568.1"/>
    <property type="molecule type" value="Genomic_DNA"/>
</dbReference>
<keyword evidence="1" id="KW-0614">Plasmid</keyword>